<dbReference type="Proteomes" id="UP000282076">
    <property type="component" value="Unassembled WGS sequence"/>
</dbReference>
<protein>
    <submittedName>
        <fullName evidence="2">Uncharacterized protein</fullName>
    </submittedName>
</protein>
<name>A0A494XAM3_9BACL</name>
<gene>
    <name evidence="2" type="ORF">D7Z26_21875</name>
</gene>
<organism evidence="2 3">
    <name type="scientific">Cohnella endophytica</name>
    <dbReference type="NCBI Taxonomy" id="2419778"/>
    <lineage>
        <taxon>Bacteria</taxon>
        <taxon>Bacillati</taxon>
        <taxon>Bacillota</taxon>
        <taxon>Bacilli</taxon>
        <taxon>Bacillales</taxon>
        <taxon>Paenibacillaceae</taxon>
        <taxon>Cohnella</taxon>
    </lineage>
</organism>
<dbReference type="RefSeq" id="WP_120979158.1">
    <property type="nucleotide sequence ID" value="NZ_RBZM01000010.1"/>
</dbReference>
<proteinExistence type="predicted"/>
<evidence type="ECO:0000313" key="3">
    <source>
        <dbReference type="Proteomes" id="UP000282076"/>
    </source>
</evidence>
<keyword evidence="1" id="KW-0812">Transmembrane</keyword>
<reference evidence="2 3" key="1">
    <citation type="submission" date="2018-10" db="EMBL/GenBank/DDBJ databases">
        <title>Cohnella sp. M2MS4P-1, whole genome shotgun sequence.</title>
        <authorList>
            <person name="Tuo L."/>
        </authorList>
    </citation>
    <scope>NUCLEOTIDE SEQUENCE [LARGE SCALE GENOMIC DNA]</scope>
    <source>
        <strain evidence="2 3">M2MS4P-1</strain>
    </source>
</reference>
<dbReference type="OrthoDB" id="9993637at2"/>
<accession>A0A494XAM3</accession>
<dbReference type="EMBL" id="RBZM01000010">
    <property type="protein sequence ID" value="RKP47867.1"/>
    <property type="molecule type" value="Genomic_DNA"/>
</dbReference>
<keyword evidence="1" id="KW-1133">Transmembrane helix</keyword>
<evidence type="ECO:0000313" key="2">
    <source>
        <dbReference type="EMBL" id="RKP47867.1"/>
    </source>
</evidence>
<dbReference type="AlphaFoldDB" id="A0A494XAM3"/>
<comment type="caution">
    <text evidence="2">The sequence shown here is derived from an EMBL/GenBank/DDBJ whole genome shotgun (WGS) entry which is preliminary data.</text>
</comment>
<keyword evidence="1" id="KW-0472">Membrane</keyword>
<feature type="transmembrane region" description="Helical" evidence="1">
    <location>
        <begin position="53"/>
        <end position="75"/>
    </location>
</feature>
<evidence type="ECO:0000256" key="1">
    <source>
        <dbReference type="SAM" id="Phobius"/>
    </source>
</evidence>
<sequence>MEVHKITAYSKSGITQIAKSRKETHKRNKIFITSYQESGKPLKNRIRYVLHNIFWTVLVSGFIGAFINLAAFSYITNNYKSILEKEVEVNRFLGNMITTTTGIDSVAKQKFHVNSKLTEDNGSLILYLSMIPVDNNVRVEDYKVIIMNKDMNLNDIQLELKTGDKVQLNIYDKKTGDIVNNLYSVEFSETEKTQITNILKSVPTSRLAKWFLNKFK</sequence>
<keyword evidence="3" id="KW-1185">Reference proteome</keyword>